<dbReference type="GO" id="GO:0051087">
    <property type="term" value="F:protein-folding chaperone binding"/>
    <property type="evidence" value="ECO:0007669"/>
    <property type="project" value="InterPro"/>
</dbReference>
<dbReference type="OrthoDB" id="201635at2759"/>
<evidence type="ECO:0000256" key="2">
    <source>
        <dbReference type="ARBA" id="ARBA00023186"/>
    </source>
</evidence>
<comment type="similarity">
    <text evidence="1 3">Belongs to the GrpE family.</text>
</comment>
<dbReference type="AlphaFoldDB" id="A0A090LZY4"/>
<evidence type="ECO:0000313" key="7">
    <source>
        <dbReference type="Proteomes" id="UP000009170"/>
    </source>
</evidence>
<dbReference type="HAMAP" id="MF_01151">
    <property type="entry name" value="GrpE"/>
    <property type="match status" value="1"/>
</dbReference>
<dbReference type="KEGG" id="ota:OT_ostta04g01330"/>
<dbReference type="Gene3D" id="3.90.20.20">
    <property type="match status" value="1"/>
</dbReference>
<proteinExistence type="inferred from homology"/>
<dbReference type="GO" id="GO:0042803">
    <property type="term" value="F:protein homodimerization activity"/>
    <property type="evidence" value="ECO:0007669"/>
    <property type="project" value="InterPro"/>
</dbReference>
<dbReference type="GeneID" id="34945746"/>
<dbReference type="Gene3D" id="2.30.22.10">
    <property type="entry name" value="Head domain of nucleotide exchange factor GrpE"/>
    <property type="match status" value="1"/>
</dbReference>
<dbReference type="SUPFAM" id="SSF58014">
    <property type="entry name" value="Coiled-coil domain of nucleotide exchange factor GrpE"/>
    <property type="match status" value="1"/>
</dbReference>
<dbReference type="Proteomes" id="UP000009170">
    <property type="component" value="Unassembled WGS sequence"/>
</dbReference>
<dbReference type="PRINTS" id="PR00773">
    <property type="entry name" value="GRPEPROTEIN"/>
</dbReference>
<keyword evidence="7" id="KW-1185">Reference proteome</keyword>
<dbReference type="InterPro" id="IPR000740">
    <property type="entry name" value="GrpE"/>
</dbReference>
<accession>A0A090LZY4</accession>
<keyword evidence="2" id="KW-0143">Chaperone</keyword>
<evidence type="ECO:0000256" key="4">
    <source>
        <dbReference type="SAM" id="Coils"/>
    </source>
</evidence>
<dbReference type="GO" id="GO:0000774">
    <property type="term" value="F:adenyl-nucleotide exchange factor activity"/>
    <property type="evidence" value="ECO:0007669"/>
    <property type="project" value="InterPro"/>
</dbReference>
<evidence type="ECO:0000256" key="3">
    <source>
        <dbReference type="RuleBase" id="RU004478"/>
    </source>
</evidence>
<protein>
    <submittedName>
        <fullName evidence="6">GrpE nucleotide exchange factor, coiled-coil</fullName>
    </submittedName>
</protein>
<dbReference type="GO" id="GO:0051082">
    <property type="term" value="F:unfolded protein binding"/>
    <property type="evidence" value="ECO:0007669"/>
    <property type="project" value="TreeGrafter"/>
</dbReference>
<feature type="compositionally biased region" description="Acidic residues" evidence="5">
    <location>
        <begin position="62"/>
        <end position="79"/>
    </location>
</feature>
<evidence type="ECO:0000313" key="6">
    <source>
        <dbReference type="EMBL" id="CEF97491.1"/>
    </source>
</evidence>
<dbReference type="FunCoup" id="A0A090LZY4">
    <property type="interactions" value="1532"/>
</dbReference>
<evidence type="ECO:0000256" key="1">
    <source>
        <dbReference type="ARBA" id="ARBA00009054"/>
    </source>
</evidence>
<dbReference type="PANTHER" id="PTHR21237:SF23">
    <property type="entry name" value="GRPE PROTEIN HOMOLOG, MITOCHONDRIAL"/>
    <property type="match status" value="1"/>
</dbReference>
<gene>
    <name evidence="6" type="ORF">OT_ostta04g01330</name>
</gene>
<dbReference type="InParanoid" id="A0A090LZY4"/>
<dbReference type="SUPFAM" id="SSF51064">
    <property type="entry name" value="Head domain of nucleotide exchange factor GrpE"/>
    <property type="match status" value="1"/>
</dbReference>
<dbReference type="CDD" id="cd00446">
    <property type="entry name" value="GrpE"/>
    <property type="match status" value="1"/>
</dbReference>
<dbReference type="PANTHER" id="PTHR21237">
    <property type="entry name" value="GRPE PROTEIN"/>
    <property type="match status" value="1"/>
</dbReference>
<name>A0A090LZY4_OSTTA</name>
<dbReference type="InterPro" id="IPR009012">
    <property type="entry name" value="GrpE_head"/>
</dbReference>
<dbReference type="RefSeq" id="XP_022838721.1">
    <property type="nucleotide sequence ID" value="XM_022984451.1"/>
</dbReference>
<dbReference type="Pfam" id="PF01025">
    <property type="entry name" value="GrpE"/>
    <property type="match status" value="1"/>
</dbReference>
<dbReference type="EMBL" id="CAID01000004">
    <property type="protein sequence ID" value="CEF97491.1"/>
    <property type="molecule type" value="Genomic_DNA"/>
</dbReference>
<reference evidence="6 7" key="2">
    <citation type="journal article" date="2014" name="BMC Genomics">
        <title>An improved genome of the model marine alga Ostreococcus tauri unfolds by assessing Illumina de novo assemblies.</title>
        <authorList>
            <person name="Blanc-Mathieu R."/>
            <person name="Verhelst B."/>
            <person name="Derelle E."/>
            <person name="Rombauts S."/>
            <person name="Bouget F.Y."/>
            <person name="Carre I."/>
            <person name="Chateau A."/>
            <person name="Eyre-Walker A."/>
            <person name="Grimsley N."/>
            <person name="Moreau H."/>
            <person name="Piegu B."/>
            <person name="Rivals E."/>
            <person name="Schackwitz W."/>
            <person name="Van de Peer Y."/>
            <person name="Piganeau G."/>
        </authorList>
    </citation>
    <scope>NUCLEOTIDE SEQUENCE [LARGE SCALE GENOMIC DNA]</scope>
    <source>
        <strain evidence="7">OTTH 0595 / CCAP 157/2 / RCC745</strain>
    </source>
</reference>
<dbReference type="InterPro" id="IPR013805">
    <property type="entry name" value="GrpE_CC"/>
</dbReference>
<comment type="caution">
    <text evidence="6">The sequence shown here is derived from an EMBL/GenBank/DDBJ whole genome shotgun (WGS) entry which is preliminary data.</text>
</comment>
<reference evidence="7" key="1">
    <citation type="journal article" date="2006" name="Proc. Natl. Acad. Sci. U.S.A.">
        <title>Genome analysis of the smallest free-living eukaryote Ostreococcus tauri unveils many unique features.</title>
        <authorList>
            <person name="Derelle E."/>
            <person name="Ferraz C."/>
            <person name="Rombauts S."/>
            <person name="Rouze P."/>
            <person name="Worden A.Z."/>
            <person name="Robbens S."/>
            <person name="Partensky F."/>
            <person name="Degroeve S."/>
            <person name="Echeynie S."/>
            <person name="Cooke R."/>
            <person name="Saeys Y."/>
            <person name="Wuyts J."/>
            <person name="Jabbari K."/>
            <person name="Bowler C."/>
            <person name="Panaud O."/>
            <person name="Piegu B."/>
            <person name="Ball S.G."/>
            <person name="Ral J.-P."/>
            <person name="Bouget F.-Y."/>
            <person name="Piganeau G."/>
            <person name="De Baets B."/>
            <person name="Picard A."/>
            <person name="Delseny M."/>
            <person name="Demaille J."/>
            <person name="Van de Peer Y."/>
            <person name="Moreau H."/>
        </authorList>
    </citation>
    <scope>NUCLEOTIDE SEQUENCE [LARGE SCALE GENOMIC DNA]</scope>
    <source>
        <strain evidence="7">OTTH 0595 / CCAP 157/2 / RCC745</strain>
    </source>
</reference>
<organism evidence="6 7">
    <name type="scientific">Ostreococcus tauri</name>
    <name type="common">Marine green alga</name>
    <dbReference type="NCBI Taxonomy" id="70448"/>
    <lineage>
        <taxon>Eukaryota</taxon>
        <taxon>Viridiplantae</taxon>
        <taxon>Chlorophyta</taxon>
        <taxon>Mamiellophyceae</taxon>
        <taxon>Mamiellales</taxon>
        <taxon>Bathycoccaceae</taxon>
        <taxon>Ostreococcus</taxon>
    </lineage>
</organism>
<evidence type="ECO:0000256" key="5">
    <source>
        <dbReference type="SAM" id="MobiDB-lite"/>
    </source>
</evidence>
<feature type="coiled-coil region" evidence="4">
    <location>
        <begin position="82"/>
        <end position="127"/>
    </location>
</feature>
<sequence>MTTQDVRAIANRSNANERTATRTFASSTAIDTGSWRERARWMTASWTRARAYATEDGKSGEEGADVASEEGEEIEGEENDEIAKLRGELEEKDAAVADLKDRILRTMAEMENLRERTRRQAEDAKKFAVQGFCKDLLDVADNLDRAISTVPEEEIETDVEKIKAKLKSFREGVVLTEKQLSSTFNKHGVAKFNPEGEEFDANLHMALFNVPIPEGSDAKAGTVAAVTKTGYTLHERVIRAAEVGVYQ</sequence>
<dbReference type="GO" id="GO:0006457">
    <property type="term" value="P:protein folding"/>
    <property type="evidence" value="ECO:0007669"/>
    <property type="project" value="InterPro"/>
</dbReference>
<keyword evidence="4" id="KW-0175">Coiled coil</keyword>
<dbReference type="STRING" id="70448.A0A090LZY4"/>
<feature type="region of interest" description="Disordered" evidence="5">
    <location>
        <begin position="53"/>
        <end position="79"/>
    </location>
</feature>